<keyword evidence="3" id="KW-1185">Reference proteome</keyword>
<sequence>MPEKKDEKKDEKRGEKKDGKEGKLAGQIQLLQQLLGEPPTSDTELLRQDIGTLTTQLAGLQKRLRDRDV</sequence>
<accession>M5RSL8</accession>
<gene>
    <name evidence="2" type="ORF">RMSM_04708</name>
</gene>
<organism evidence="2 3">
    <name type="scientific">Rhodopirellula maiorica SM1</name>
    <dbReference type="NCBI Taxonomy" id="1265738"/>
    <lineage>
        <taxon>Bacteria</taxon>
        <taxon>Pseudomonadati</taxon>
        <taxon>Planctomycetota</taxon>
        <taxon>Planctomycetia</taxon>
        <taxon>Pirellulales</taxon>
        <taxon>Pirellulaceae</taxon>
        <taxon>Novipirellula</taxon>
    </lineage>
</organism>
<name>M5RSL8_9BACT</name>
<proteinExistence type="predicted"/>
<feature type="region of interest" description="Disordered" evidence="1">
    <location>
        <begin position="1"/>
        <end position="25"/>
    </location>
</feature>
<feature type="compositionally biased region" description="Basic and acidic residues" evidence="1">
    <location>
        <begin position="1"/>
        <end position="23"/>
    </location>
</feature>
<dbReference type="AlphaFoldDB" id="M5RSL8"/>
<dbReference type="PATRIC" id="fig|1265738.3.peg.4730"/>
<evidence type="ECO:0000313" key="3">
    <source>
        <dbReference type="Proteomes" id="UP000011991"/>
    </source>
</evidence>
<dbReference type="EMBL" id="ANOG01000676">
    <property type="protein sequence ID" value="EMI18377.1"/>
    <property type="molecule type" value="Genomic_DNA"/>
</dbReference>
<comment type="caution">
    <text evidence="2">The sequence shown here is derived from an EMBL/GenBank/DDBJ whole genome shotgun (WGS) entry which is preliminary data.</text>
</comment>
<protein>
    <submittedName>
        <fullName evidence="2">Uncharacterized protein</fullName>
    </submittedName>
</protein>
<evidence type="ECO:0000256" key="1">
    <source>
        <dbReference type="SAM" id="MobiDB-lite"/>
    </source>
</evidence>
<dbReference type="Proteomes" id="UP000011991">
    <property type="component" value="Unassembled WGS sequence"/>
</dbReference>
<reference evidence="2 3" key="1">
    <citation type="journal article" date="2013" name="Mar. Genomics">
        <title>Expression of sulfatases in Rhodopirellula baltica and the diversity of sulfatases in the genus Rhodopirellula.</title>
        <authorList>
            <person name="Wegner C.E."/>
            <person name="Richter-Heitmann T."/>
            <person name="Klindworth A."/>
            <person name="Klockow C."/>
            <person name="Richter M."/>
            <person name="Achstetter T."/>
            <person name="Glockner F.O."/>
            <person name="Harder J."/>
        </authorList>
    </citation>
    <scope>NUCLEOTIDE SEQUENCE [LARGE SCALE GENOMIC DNA]</scope>
    <source>
        <strain evidence="2 3">SM1</strain>
    </source>
</reference>
<evidence type="ECO:0000313" key="2">
    <source>
        <dbReference type="EMBL" id="EMI18377.1"/>
    </source>
</evidence>